<dbReference type="PANTHER" id="PTHR43712:SF2">
    <property type="entry name" value="O-METHYLTRANSFERASE CICE"/>
    <property type="match status" value="1"/>
</dbReference>
<organism evidence="6 7">
    <name type="scientific">Luedemannella flava</name>
    <dbReference type="NCBI Taxonomy" id="349316"/>
    <lineage>
        <taxon>Bacteria</taxon>
        <taxon>Bacillati</taxon>
        <taxon>Actinomycetota</taxon>
        <taxon>Actinomycetes</taxon>
        <taxon>Micromonosporales</taxon>
        <taxon>Micromonosporaceae</taxon>
        <taxon>Luedemannella</taxon>
    </lineage>
</organism>
<evidence type="ECO:0000259" key="4">
    <source>
        <dbReference type="Pfam" id="PF00891"/>
    </source>
</evidence>
<sequence>MGQHDRGHASRDSLQLLRLAEGLTPARAVQLAAELGFADLLADGPRAAEELAATTGTHPGAVYRLLRSLAAEGVFTETTPGVFGLTPMGDQLRADHPRSLRAWVLFQAMFNEVYAAAMHSVRTGEPTFPTVYGAPIFTYLEQHPEEGSLFNTAMAQHSRLLATVLAEAYDFSSARLIVDVGGGDGTFLAGVLSEWPDASGIVYDLPYVADAARKQLAGAGLGERCSFVGGDMLRDVPPGADAYLFKGVIHNWPDHDAVTVLRHCRQAMTADGRVLLIDWLVPTGDTAHPSKLIDLSMLLVYGGRERTREEFVGLLAEAGLRLERVFEAPPLTMVEAVAA</sequence>
<dbReference type="Gene3D" id="1.10.10.10">
    <property type="entry name" value="Winged helix-like DNA-binding domain superfamily/Winged helix DNA-binding domain"/>
    <property type="match status" value="1"/>
</dbReference>
<dbReference type="RefSeq" id="WP_344137485.1">
    <property type="nucleotide sequence ID" value="NZ_BAAALT010000210.1"/>
</dbReference>
<dbReference type="PROSITE" id="PS51683">
    <property type="entry name" value="SAM_OMT_II"/>
    <property type="match status" value="1"/>
</dbReference>
<keyword evidence="2" id="KW-0808">Transferase</keyword>
<dbReference type="GO" id="GO:0008168">
    <property type="term" value="F:methyltransferase activity"/>
    <property type="evidence" value="ECO:0007669"/>
    <property type="project" value="UniProtKB-KW"/>
</dbReference>
<keyword evidence="3" id="KW-0949">S-adenosyl-L-methionine</keyword>
<dbReference type="InterPro" id="IPR029063">
    <property type="entry name" value="SAM-dependent_MTases_sf"/>
</dbReference>
<dbReference type="Gene3D" id="1.10.287.1350">
    <property type="match status" value="1"/>
</dbReference>
<feature type="domain" description="O-methyltransferase C-terminal" evidence="4">
    <location>
        <begin position="119"/>
        <end position="320"/>
    </location>
</feature>
<evidence type="ECO:0000256" key="3">
    <source>
        <dbReference type="ARBA" id="ARBA00022691"/>
    </source>
</evidence>
<dbReference type="InterPro" id="IPR036388">
    <property type="entry name" value="WH-like_DNA-bd_sf"/>
</dbReference>
<accession>A0ABN2MGL3</accession>
<reference evidence="6 7" key="1">
    <citation type="journal article" date="2019" name="Int. J. Syst. Evol. Microbiol.">
        <title>The Global Catalogue of Microorganisms (GCM) 10K type strain sequencing project: providing services to taxonomists for standard genome sequencing and annotation.</title>
        <authorList>
            <consortium name="The Broad Institute Genomics Platform"/>
            <consortium name="The Broad Institute Genome Sequencing Center for Infectious Disease"/>
            <person name="Wu L."/>
            <person name="Ma J."/>
        </authorList>
    </citation>
    <scope>NUCLEOTIDE SEQUENCE [LARGE SCALE GENOMIC DNA]</scope>
    <source>
        <strain evidence="6 7">JCM 13250</strain>
    </source>
</reference>
<proteinExistence type="predicted"/>
<evidence type="ECO:0000256" key="1">
    <source>
        <dbReference type="ARBA" id="ARBA00022603"/>
    </source>
</evidence>
<dbReference type="SUPFAM" id="SSF46785">
    <property type="entry name" value="Winged helix' DNA-binding domain"/>
    <property type="match status" value="1"/>
</dbReference>
<evidence type="ECO:0000313" key="7">
    <source>
        <dbReference type="Proteomes" id="UP001500218"/>
    </source>
</evidence>
<dbReference type="InterPro" id="IPR036390">
    <property type="entry name" value="WH_DNA-bd_sf"/>
</dbReference>
<keyword evidence="1 6" id="KW-0489">Methyltransferase</keyword>
<dbReference type="PIRSF" id="PIRSF005739">
    <property type="entry name" value="O-mtase"/>
    <property type="match status" value="1"/>
</dbReference>
<evidence type="ECO:0000259" key="5">
    <source>
        <dbReference type="Pfam" id="PF08100"/>
    </source>
</evidence>
<comment type="caution">
    <text evidence="6">The sequence shown here is derived from an EMBL/GenBank/DDBJ whole genome shotgun (WGS) entry which is preliminary data.</text>
</comment>
<dbReference type="GO" id="GO:0032259">
    <property type="term" value="P:methylation"/>
    <property type="evidence" value="ECO:0007669"/>
    <property type="project" value="UniProtKB-KW"/>
</dbReference>
<dbReference type="Proteomes" id="UP001500218">
    <property type="component" value="Unassembled WGS sequence"/>
</dbReference>
<dbReference type="PANTHER" id="PTHR43712">
    <property type="entry name" value="PUTATIVE (AFU_ORTHOLOGUE AFUA_4G14580)-RELATED"/>
    <property type="match status" value="1"/>
</dbReference>
<dbReference type="InterPro" id="IPR012967">
    <property type="entry name" value="COMT_dimerisation"/>
</dbReference>
<gene>
    <name evidence="6" type="ORF">GCM10009682_50790</name>
</gene>
<dbReference type="InterPro" id="IPR016461">
    <property type="entry name" value="COMT-like"/>
</dbReference>
<dbReference type="Pfam" id="PF08100">
    <property type="entry name" value="Dimerisation"/>
    <property type="match status" value="1"/>
</dbReference>
<dbReference type="Pfam" id="PF00891">
    <property type="entry name" value="Methyltransf_2"/>
    <property type="match status" value="1"/>
</dbReference>
<keyword evidence="7" id="KW-1185">Reference proteome</keyword>
<evidence type="ECO:0000256" key="2">
    <source>
        <dbReference type="ARBA" id="ARBA00022679"/>
    </source>
</evidence>
<dbReference type="EMBL" id="BAAALT010000210">
    <property type="protein sequence ID" value="GAA1824416.1"/>
    <property type="molecule type" value="Genomic_DNA"/>
</dbReference>
<name>A0ABN2MGL3_9ACTN</name>
<dbReference type="CDD" id="cd02440">
    <property type="entry name" value="AdoMet_MTases"/>
    <property type="match status" value="1"/>
</dbReference>
<feature type="domain" description="O-methyltransferase dimerisation" evidence="5">
    <location>
        <begin position="18"/>
        <end position="91"/>
    </location>
</feature>
<dbReference type="Gene3D" id="3.40.50.150">
    <property type="entry name" value="Vaccinia Virus protein VP39"/>
    <property type="match status" value="1"/>
</dbReference>
<protein>
    <submittedName>
        <fullName evidence="6">Methyltransferase</fullName>
    </submittedName>
</protein>
<evidence type="ECO:0000313" key="6">
    <source>
        <dbReference type="EMBL" id="GAA1824416.1"/>
    </source>
</evidence>
<dbReference type="InterPro" id="IPR001077">
    <property type="entry name" value="COMT_C"/>
</dbReference>
<dbReference type="SUPFAM" id="SSF53335">
    <property type="entry name" value="S-adenosyl-L-methionine-dependent methyltransferases"/>
    <property type="match status" value="1"/>
</dbReference>